<dbReference type="GO" id="GO:0005886">
    <property type="term" value="C:plasma membrane"/>
    <property type="evidence" value="ECO:0007669"/>
    <property type="project" value="UniProtKB-SubCell"/>
</dbReference>
<dbReference type="NCBIfam" id="TIGR01146">
    <property type="entry name" value="ATPsyn_F1gamma"/>
    <property type="match status" value="1"/>
</dbReference>
<evidence type="ECO:0000256" key="5">
    <source>
        <dbReference type="ARBA" id="ARBA00022781"/>
    </source>
</evidence>
<keyword evidence="11" id="KW-0378">Hydrolase</keyword>
<dbReference type="GO" id="GO:0045259">
    <property type="term" value="C:proton-transporting ATP synthase complex"/>
    <property type="evidence" value="ECO:0007669"/>
    <property type="project" value="UniProtKB-KW"/>
</dbReference>
<evidence type="ECO:0000256" key="1">
    <source>
        <dbReference type="ARBA" id="ARBA00003456"/>
    </source>
</evidence>
<dbReference type="HOGENOM" id="CLU_050669_0_1_9"/>
<dbReference type="CDD" id="cd12151">
    <property type="entry name" value="F1-ATPase_gamma"/>
    <property type="match status" value="1"/>
</dbReference>
<sequence>MATANLKDIKRRIKSVESTMQITKAMELVASSKLRRAKEKAERAEPFFNMLYQMMCQIVAESGDFQSTFLQHHTGGAVLLIAIAGDRGLAGGFNSNVFKQVQIRMEELQTAGREPVVIAIGRKAVEYFQRRNVRILAEFENIGEDITVYKALDIAERIVTLYEKGDIQAVELIYTNYVSPLVQEAHHMHVMPVEHLEYAPGGYHALTTYEPSPEAVFDALIPKYLAGMLYCAVIESFAAEQAARRLAMENATDNATEMITDLSLVYNRARQSAITQEITEIVSGANAQS</sequence>
<comment type="similarity">
    <text evidence="3 10">Belongs to the ATPase gamma chain family.</text>
</comment>
<evidence type="ECO:0000256" key="6">
    <source>
        <dbReference type="ARBA" id="ARBA00023065"/>
    </source>
</evidence>
<dbReference type="InterPro" id="IPR035968">
    <property type="entry name" value="ATP_synth_F1_ATPase_gsu"/>
</dbReference>
<dbReference type="Gene3D" id="3.40.1380.10">
    <property type="match status" value="1"/>
</dbReference>
<evidence type="ECO:0000256" key="10">
    <source>
        <dbReference type="HAMAP-Rule" id="MF_00815"/>
    </source>
</evidence>
<evidence type="ECO:0000256" key="9">
    <source>
        <dbReference type="ARBA" id="ARBA00023310"/>
    </source>
</evidence>
<comment type="function">
    <text evidence="1 10">Produces ATP from ADP in the presence of a proton gradient across the membrane. The gamma chain is believed to be important in regulating ATPase activity and the flow of protons through the CF(0) complex.</text>
</comment>
<dbReference type="PRINTS" id="PR00126">
    <property type="entry name" value="ATPASEGAMMA"/>
</dbReference>
<dbReference type="InterPro" id="IPR000131">
    <property type="entry name" value="ATP_synth_F1_gsu"/>
</dbReference>
<evidence type="ECO:0000256" key="7">
    <source>
        <dbReference type="ARBA" id="ARBA00023136"/>
    </source>
</evidence>
<dbReference type="EMBL" id="FP929052">
    <property type="protein sequence ID" value="CBL16932.1"/>
    <property type="molecule type" value="Genomic_DNA"/>
</dbReference>
<dbReference type="InterPro" id="IPR023632">
    <property type="entry name" value="ATP_synth_F1_gsu_CS"/>
</dbReference>
<dbReference type="Pfam" id="PF00231">
    <property type="entry name" value="ATP-synt"/>
    <property type="match status" value="1"/>
</dbReference>
<gene>
    <name evidence="10" type="primary">atpG</name>
    <name evidence="11" type="ordered locus">RUM_07340</name>
</gene>
<dbReference type="AlphaFoldDB" id="D4LBD7"/>
<dbReference type="GO" id="GO:0046933">
    <property type="term" value="F:proton-transporting ATP synthase activity, rotational mechanism"/>
    <property type="evidence" value="ECO:0007669"/>
    <property type="project" value="UniProtKB-UniRule"/>
</dbReference>
<organism evidence="11 12">
    <name type="scientific">Ruminococcus champanellensis (strain DSM 18848 / JCM 17042 / KCTC 15320 / 18P13)</name>
    <dbReference type="NCBI Taxonomy" id="213810"/>
    <lineage>
        <taxon>Bacteria</taxon>
        <taxon>Bacillati</taxon>
        <taxon>Bacillota</taxon>
        <taxon>Clostridia</taxon>
        <taxon>Eubacteriales</taxon>
        <taxon>Oscillospiraceae</taxon>
        <taxon>Ruminococcus</taxon>
    </lineage>
</organism>
<dbReference type="PANTHER" id="PTHR11693">
    <property type="entry name" value="ATP SYNTHASE GAMMA CHAIN"/>
    <property type="match status" value="1"/>
</dbReference>
<keyword evidence="4 10" id="KW-0813">Transport</keyword>
<dbReference type="GO" id="GO:0005524">
    <property type="term" value="F:ATP binding"/>
    <property type="evidence" value="ECO:0007669"/>
    <property type="project" value="UniProtKB-UniRule"/>
</dbReference>
<reference evidence="11" key="2">
    <citation type="submission" date="2010-03" db="EMBL/GenBank/DDBJ databases">
        <authorList>
            <person name="Pajon A."/>
        </authorList>
    </citation>
    <scope>NUCLEOTIDE SEQUENCE</scope>
    <source>
        <strain evidence="11">Type strain: 18P13</strain>
    </source>
</reference>
<comment type="subunit">
    <text evidence="10">F-type ATPases have 2 components, CF(1) - the catalytic core - and CF(0) - the membrane proton channel. CF(1) has five subunits: alpha(3), beta(3), gamma(1), delta(1), epsilon(1). CF(0) has three main subunits: a, b and c.</text>
</comment>
<dbReference type="GeneID" id="83155527"/>
<keyword evidence="5 10" id="KW-0375">Hydrogen ion transport</keyword>
<dbReference type="STRING" id="213810.RUM_07340"/>
<dbReference type="KEGG" id="rch:RUM_07340"/>
<evidence type="ECO:0000256" key="2">
    <source>
        <dbReference type="ARBA" id="ARBA00004170"/>
    </source>
</evidence>
<dbReference type="Proteomes" id="UP000007054">
    <property type="component" value="Chromosome"/>
</dbReference>
<keyword evidence="6 10" id="KW-0406">Ion transport</keyword>
<dbReference type="Gene3D" id="1.10.287.80">
    <property type="entry name" value="ATP synthase, gamma subunit, helix hairpin domain"/>
    <property type="match status" value="1"/>
</dbReference>
<keyword evidence="8 10" id="KW-0139">CF(1)</keyword>
<dbReference type="RefSeq" id="WP_015557839.1">
    <property type="nucleotide sequence ID" value="NC_021039.1"/>
</dbReference>
<evidence type="ECO:0000256" key="8">
    <source>
        <dbReference type="ARBA" id="ARBA00023196"/>
    </source>
</evidence>
<dbReference type="PROSITE" id="PS00153">
    <property type="entry name" value="ATPASE_GAMMA"/>
    <property type="match status" value="1"/>
</dbReference>
<accession>D4LBD7</accession>
<evidence type="ECO:0000313" key="12">
    <source>
        <dbReference type="Proteomes" id="UP000007054"/>
    </source>
</evidence>
<dbReference type="HAMAP" id="MF_00815">
    <property type="entry name" value="ATP_synth_gamma_bact"/>
    <property type="match status" value="1"/>
</dbReference>
<keyword evidence="9 10" id="KW-0066">ATP synthesis</keyword>
<dbReference type="GO" id="GO:0042777">
    <property type="term" value="P:proton motive force-driven plasma membrane ATP synthesis"/>
    <property type="evidence" value="ECO:0007669"/>
    <property type="project" value="UniProtKB-UniRule"/>
</dbReference>
<dbReference type="OrthoDB" id="9812769at2"/>
<keyword evidence="10" id="KW-1003">Cell membrane</keyword>
<keyword evidence="7 10" id="KW-0472">Membrane</keyword>
<evidence type="ECO:0000313" key="11">
    <source>
        <dbReference type="EMBL" id="CBL16932.1"/>
    </source>
</evidence>
<evidence type="ECO:0000256" key="4">
    <source>
        <dbReference type="ARBA" id="ARBA00022448"/>
    </source>
</evidence>
<dbReference type="GO" id="GO:0016787">
    <property type="term" value="F:hydrolase activity"/>
    <property type="evidence" value="ECO:0007669"/>
    <property type="project" value="UniProtKB-KW"/>
</dbReference>
<dbReference type="PATRIC" id="fig|213810.4.peg.626"/>
<comment type="subcellular location">
    <subcellularLocation>
        <location evidence="10">Cell membrane</location>
        <topology evidence="10">Peripheral membrane protein</topology>
    </subcellularLocation>
    <subcellularLocation>
        <location evidence="2">Membrane</location>
        <topology evidence="2">Peripheral membrane protein</topology>
    </subcellularLocation>
</comment>
<evidence type="ECO:0000256" key="3">
    <source>
        <dbReference type="ARBA" id="ARBA00007681"/>
    </source>
</evidence>
<protein>
    <recommendedName>
        <fullName evidence="10">ATP synthase gamma chain</fullName>
    </recommendedName>
    <alternativeName>
        <fullName evidence="10">ATP synthase F1 sector gamma subunit</fullName>
    </alternativeName>
    <alternativeName>
        <fullName evidence="10">F-ATPase gamma subunit</fullName>
    </alternativeName>
</protein>
<dbReference type="PANTHER" id="PTHR11693:SF22">
    <property type="entry name" value="ATP SYNTHASE SUBUNIT GAMMA, MITOCHONDRIAL"/>
    <property type="match status" value="1"/>
</dbReference>
<keyword evidence="12" id="KW-1185">Reference proteome</keyword>
<dbReference type="SUPFAM" id="SSF52943">
    <property type="entry name" value="ATP synthase (F1-ATPase), gamma subunit"/>
    <property type="match status" value="1"/>
</dbReference>
<name>D4LBD7_RUMC1</name>
<reference evidence="11" key="1">
    <citation type="submission" date="2010-03" db="EMBL/GenBank/DDBJ databases">
        <title>The genome sequence of Ruminococcus sp. 18P13.</title>
        <authorList>
            <consortium name="metaHIT consortium -- http://www.metahit.eu/"/>
            <person name="Pajon A."/>
            <person name="Turner K."/>
            <person name="Parkhill J."/>
            <person name="Bernalier A."/>
        </authorList>
    </citation>
    <scope>NUCLEOTIDE SEQUENCE [LARGE SCALE GENOMIC DNA]</scope>
    <source>
        <strain evidence="11">Type strain: 18P13</strain>
    </source>
</reference>
<proteinExistence type="inferred from homology"/>
<dbReference type="BioCyc" id="RCHA213810:RUM_RS03535-MONOMER"/>